<evidence type="ECO:0000256" key="2">
    <source>
        <dbReference type="ARBA" id="ARBA00023315"/>
    </source>
</evidence>
<dbReference type="EMBL" id="JBEXAC010000001">
    <property type="protein sequence ID" value="MET6996227.1"/>
    <property type="molecule type" value="Genomic_DNA"/>
</dbReference>
<keyword evidence="1 3" id="KW-0808">Transferase</keyword>
<evidence type="ECO:0000313" key="3">
    <source>
        <dbReference type="EMBL" id="MET6996227.1"/>
    </source>
</evidence>
<dbReference type="Pfam" id="PF13562">
    <property type="entry name" value="NTP_transf_4"/>
    <property type="match status" value="1"/>
</dbReference>
<keyword evidence="4" id="KW-1185">Reference proteome</keyword>
<evidence type="ECO:0000313" key="4">
    <source>
        <dbReference type="Proteomes" id="UP001549749"/>
    </source>
</evidence>
<dbReference type="Proteomes" id="UP001549749">
    <property type="component" value="Unassembled WGS sequence"/>
</dbReference>
<dbReference type="Gene3D" id="2.160.10.10">
    <property type="entry name" value="Hexapeptide repeat proteins"/>
    <property type="match status" value="1"/>
</dbReference>
<organism evidence="3 4">
    <name type="scientific">Chitinophaga defluvii</name>
    <dbReference type="NCBI Taxonomy" id="3163343"/>
    <lineage>
        <taxon>Bacteria</taxon>
        <taxon>Pseudomonadati</taxon>
        <taxon>Bacteroidota</taxon>
        <taxon>Chitinophagia</taxon>
        <taxon>Chitinophagales</taxon>
        <taxon>Chitinophagaceae</taxon>
        <taxon>Chitinophaga</taxon>
    </lineage>
</organism>
<evidence type="ECO:0000256" key="1">
    <source>
        <dbReference type="ARBA" id="ARBA00022679"/>
    </source>
</evidence>
<dbReference type="InterPro" id="IPR011004">
    <property type="entry name" value="Trimer_LpxA-like_sf"/>
</dbReference>
<dbReference type="GO" id="GO:0016740">
    <property type="term" value="F:transferase activity"/>
    <property type="evidence" value="ECO:0007669"/>
    <property type="project" value="UniProtKB-KW"/>
</dbReference>
<dbReference type="InterPro" id="IPR023917">
    <property type="entry name" value="Bifunctiontional_GlmU_bac-type"/>
</dbReference>
<protein>
    <submittedName>
        <fullName evidence="3">Sugar nucleotidyl transferase</fullName>
    </submittedName>
</protein>
<dbReference type="InterPro" id="IPR050065">
    <property type="entry name" value="GlmU-like"/>
</dbReference>
<keyword evidence="2" id="KW-0012">Acyltransferase</keyword>
<dbReference type="PANTHER" id="PTHR43584">
    <property type="entry name" value="NUCLEOTIDYL TRANSFERASE"/>
    <property type="match status" value="1"/>
</dbReference>
<accession>A0ABV2SZL9</accession>
<dbReference type="NCBIfam" id="TIGR03991">
    <property type="entry name" value="alt_bact_glmU"/>
    <property type="match status" value="1"/>
</dbReference>
<sequence>MERNYILFDTPERDLLYPFTHTRPVAACRVGILTIQEKWEHWLGKRVSHFTMPYLQEKYPLKRVADEVISVLINGHVLPTEALVQAIAALNPGEELYKDDRLLVKVLRGGDFHVPSVQERKNYKEDICAIYKPWEIALLNDRAIREDFNLLTRGRTSAPIPVSNQIIGAENIFLEEGARVEYCTINASTGPVYIGKDALVMEGCLIRGSLAIGERAVLKMGTKVYGATTIGPFCTGGGEIKNTVLFGYSNKAHDGYLGDAVIGEWCNLGANTTCSNLKNNVSEVTVWMEARQEAWGVGYKCGVLMGDYSRCGINTMLNTGTVIGVSCNVFGGDFPSKFLPSFTWGKNMQYRLEDALKDAGAWMRLKDKEMEETDKDILREVFELIANRV</sequence>
<gene>
    <name evidence="3" type="ORF">ABR189_02555</name>
</gene>
<proteinExistence type="predicted"/>
<dbReference type="SUPFAM" id="SSF51161">
    <property type="entry name" value="Trimeric LpxA-like enzymes"/>
    <property type="match status" value="1"/>
</dbReference>
<dbReference type="PANTHER" id="PTHR43584:SF8">
    <property type="entry name" value="N-ACETYLMURAMATE ALPHA-1-PHOSPHATE URIDYLYLTRANSFERASE"/>
    <property type="match status" value="1"/>
</dbReference>
<name>A0ABV2SZL9_9BACT</name>
<reference evidence="3 4" key="1">
    <citation type="submission" date="2024-06" db="EMBL/GenBank/DDBJ databases">
        <title>Chitinophaga defluvii sp. nov., isolated from municipal sewage.</title>
        <authorList>
            <person name="Zhang L."/>
        </authorList>
    </citation>
    <scope>NUCLEOTIDE SEQUENCE [LARGE SCALE GENOMIC DNA]</scope>
    <source>
        <strain evidence="3 4">H8</strain>
    </source>
</reference>
<dbReference type="RefSeq" id="WP_354658874.1">
    <property type="nucleotide sequence ID" value="NZ_JBEXAC010000001.1"/>
</dbReference>
<comment type="caution">
    <text evidence="3">The sequence shown here is derived from an EMBL/GenBank/DDBJ whole genome shotgun (WGS) entry which is preliminary data.</text>
</comment>